<protein>
    <submittedName>
        <fullName evidence="6">Cysteine desulfurase</fullName>
        <ecNumber evidence="6">2.8.1.7</ecNumber>
    </submittedName>
</protein>
<sequence length="148" mass="16515">MNNETTHLFRLCGDLPGGRARSKKMMEYLTIDGVFGNPASRSHKFGWLAEEAVDIARNQIADLIGADSREIVFTSGATESDNLAIKGAAHFYQTKGKHIITCKTEHKAVLDTCRQLEREGFEVTYLEPESDGLIDLENSKRHCVPTLF</sequence>
<name>A0A336N4B3_AGGAP</name>
<evidence type="ECO:0000256" key="1">
    <source>
        <dbReference type="ARBA" id="ARBA00001933"/>
    </source>
</evidence>
<comment type="catalytic activity">
    <reaction evidence="4">
        <text>(sulfur carrier)-H + L-cysteine = (sulfur carrier)-SH + L-alanine</text>
        <dbReference type="Rhea" id="RHEA:43892"/>
        <dbReference type="Rhea" id="RHEA-COMP:14737"/>
        <dbReference type="Rhea" id="RHEA-COMP:14739"/>
        <dbReference type="ChEBI" id="CHEBI:29917"/>
        <dbReference type="ChEBI" id="CHEBI:35235"/>
        <dbReference type="ChEBI" id="CHEBI:57972"/>
        <dbReference type="ChEBI" id="CHEBI:64428"/>
        <dbReference type="EC" id="2.8.1.7"/>
    </reaction>
</comment>
<dbReference type="InterPro" id="IPR015421">
    <property type="entry name" value="PyrdxlP-dep_Trfase_major"/>
</dbReference>
<evidence type="ECO:0000256" key="3">
    <source>
        <dbReference type="ARBA" id="ARBA00022898"/>
    </source>
</evidence>
<proteinExistence type="inferred from homology"/>
<evidence type="ECO:0000256" key="4">
    <source>
        <dbReference type="ARBA" id="ARBA00050776"/>
    </source>
</evidence>
<accession>A0A336N4B3</accession>
<gene>
    <name evidence="6" type="primary">iscS_1</name>
    <name evidence="6" type="ORF">NCTC5908_00243</name>
</gene>
<evidence type="ECO:0000313" key="7">
    <source>
        <dbReference type="Proteomes" id="UP000253728"/>
    </source>
</evidence>
<dbReference type="Pfam" id="PF00266">
    <property type="entry name" value="Aminotran_5"/>
    <property type="match status" value="1"/>
</dbReference>
<dbReference type="InterPro" id="IPR015424">
    <property type="entry name" value="PyrdxlP-dep_Trfase"/>
</dbReference>
<dbReference type="InterPro" id="IPR000192">
    <property type="entry name" value="Aminotrans_V_dom"/>
</dbReference>
<dbReference type="STRING" id="732.ADJ80_09930"/>
<keyword evidence="3" id="KW-0663">Pyridoxal phosphate</keyword>
<dbReference type="PANTHER" id="PTHR11601">
    <property type="entry name" value="CYSTEINE DESULFURYLASE FAMILY MEMBER"/>
    <property type="match status" value="1"/>
</dbReference>
<organism evidence="6 7">
    <name type="scientific">Aggregatibacter aphrophilus</name>
    <name type="common">Haemophilus aphrophilus</name>
    <dbReference type="NCBI Taxonomy" id="732"/>
    <lineage>
        <taxon>Bacteria</taxon>
        <taxon>Pseudomonadati</taxon>
        <taxon>Pseudomonadota</taxon>
        <taxon>Gammaproteobacteria</taxon>
        <taxon>Pasteurellales</taxon>
        <taxon>Pasteurellaceae</taxon>
        <taxon>Aggregatibacter</taxon>
    </lineage>
</organism>
<dbReference type="EMBL" id="UFSP01000001">
    <property type="protein sequence ID" value="SSY93204.1"/>
    <property type="molecule type" value="Genomic_DNA"/>
</dbReference>
<evidence type="ECO:0000259" key="5">
    <source>
        <dbReference type="Pfam" id="PF00266"/>
    </source>
</evidence>
<dbReference type="GO" id="GO:0031071">
    <property type="term" value="F:cysteine desulfurase activity"/>
    <property type="evidence" value="ECO:0007669"/>
    <property type="project" value="UniProtKB-EC"/>
</dbReference>
<dbReference type="AlphaFoldDB" id="A0A336N4B3"/>
<dbReference type="SUPFAM" id="SSF53383">
    <property type="entry name" value="PLP-dependent transferases"/>
    <property type="match status" value="1"/>
</dbReference>
<dbReference type="Proteomes" id="UP000253728">
    <property type="component" value="Unassembled WGS sequence"/>
</dbReference>
<dbReference type="PANTHER" id="PTHR11601:SF34">
    <property type="entry name" value="CYSTEINE DESULFURASE"/>
    <property type="match status" value="1"/>
</dbReference>
<dbReference type="EC" id="2.8.1.7" evidence="6"/>
<feature type="domain" description="Aminotransferase class V" evidence="5">
    <location>
        <begin position="24"/>
        <end position="142"/>
    </location>
</feature>
<comment type="cofactor">
    <cofactor evidence="1">
        <name>pyridoxal 5'-phosphate</name>
        <dbReference type="ChEBI" id="CHEBI:597326"/>
    </cofactor>
</comment>
<reference evidence="6 7" key="1">
    <citation type="submission" date="2018-06" db="EMBL/GenBank/DDBJ databases">
        <authorList>
            <consortium name="Pathogen Informatics"/>
            <person name="Doyle S."/>
        </authorList>
    </citation>
    <scope>NUCLEOTIDE SEQUENCE [LARGE SCALE GENOMIC DNA]</scope>
    <source>
        <strain evidence="6 7">NCTC5908</strain>
    </source>
</reference>
<comment type="similarity">
    <text evidence="2">Belongs to the class-V pyridoxal-phosphate-dependent aminotransferase family. NifS/IscS subfamily.</text>
</comment>
<evidence type="ECO:0000313" key="6">
    <source>
        <dbReference type="EMBL" id="SSY93204.1"/>
    </source>
</evidence>
<dbReference type="Gene3D" id="3.40.640.10">
    <property type="entry name" value="Type I PLP-dependent aspartate aminotransferase-like (Major domain)"/>
    <property type="match status" value="1"/>
</dbReference>
<keyword evidence="6" id="KW-0808">Transferase</keyword>
<evidence type="ECO:0000256" key="2">
    <source>
        <dbReference type="ARBA" id="ARBA00006490"/>
    </source>
</evidence>